<dbReference type="InterPro" id="IPR029063">
    <property type="entry name" value="SAM-dependent_MTases_sf"/>
</dbReference>
<sequence>MKPEERIAINKRQEEFYNRKNKNLPTRIWSYFRNGLLNRIKKGIGVERDIYDLHKTWFGNLSNKKVLDLGCYMGNSLSMYLAENSKSYLGIDLSGKGIEHLSRRLKNVEGARAEVMDFLSEEFTEKDFDLIYAYGVLHHFRDVQELIQRLNEKLKPGGMIVSHDPLETSLPIKTIRSVYRPFQSDKDWEWPFSRKTYYQFEKAFQIKERRAVLGKTKWTFLLNVLPVSEEKKLDRAKSWHREDWEKSAESDEYMFRCMHLSLFLQKKSLS</sequence>
<dbReference type="Pfam" id="PF13489">
    <property type="entry name" value="Methyltransf_23"/>
    <property type="match status" value="1"/>
</dbReference>
<dbReference type="PANTHER" id="PTHR43861">
    <property type="entry name" value="TRANS-ACONITATE 2-METHYLTRANSFERASE-RELATED"/>
    <property type="match status" value="1"/>
</dbReference>
<dbReference type="STRING" id="390640.SAMN04488034_1046"/>
<reference evidence="1 2" key="1">
    <citation type="submission" date="2016-10" db="EMBL/GenBank/DDBJ databases">
        <authorList>
            <person name="de Groot N.N."/>
        </authorList>
    </citation>
    <scope>NUCLEOTIDE SEQUENCE [LARGE SCALE GENOMIC DNA]</scope>
    <source>
        <strain evidence="1 2">DSM 23553</strain>
    </source>
</reference>
<dbReference type="OrthoDB" id="9770553at2"/>
<dbReference type="SUPFAM" id="SSF53335">
    <property type="entry name" value="S-adenosyl-L-methionine-dependent methyltransferases"/>
    <property type="match status" value="1"/>
</dbReference>
<keyword evidence="1" id="KW-0808">Transferase</keyword>
<evidence type="ECO:0000313" key="2">
    <source>
        <dbReference type="Proteomes" id="UP000199448"/>
    </source>
</evidence>
<protein>
    <submittedName>
        <fullName evidence="1">Methyltransferase domain-containing protein</fullName>
    </submittedName>
</protein>
<dbReference type="Gene3D" id="3.40.50.150">
    <property type="entry name" value="Vaccinia Virus protein VP39"/>
    <property type="match status" value="1"/>
</dbReference>
<organism evidence="1 2">
    <name type="scientific">Salinimicrobium catena</name>
    <dbReference type="NCBI Taxonomy" id="390640"/>
    <lineage>
        <taxon>Bacteria</taxon>
        <taxon>Pseudomonadati</taxon>
        <taxon>Bacteroidota</taxon>
        <taxon>Flavobacteriia</taxon>
        <taxon>Flavobacteriales</taxon>
        <taxon>Flavobacteriaceae</taxon>
        <taxon>Salinimicrobium</taxon>
    </lineage>
</organism>
<proteinExistence type="predicted"/>
<keyword evidence="2" id="KW-1185">Reference proteome</keyword>
<name>A0A1H5N9U0_9FLAO</name>
<gene>
    <name evidence="1" type="ORF">SAMN04488034_1046</name>
</gene>
<dbReference type="AlphaFoldDB" id="A0A1H5N9U0"/>
<dbReference type="GO" id="GO:0008168">
    <property type="term" value="F:methyltransferase activity"/>
    <property type="evidence" value="ECO:0007669"/>
    <property type="project" value="UniProtKB-KW"/>
</dbReference>
<dbReference type="EMBL" id="FNUG01000004">
    <property type="protein sequence ID" value="SEE98412.1"/>
    <property type="molecule type" value="Genomic_DNA"/>
</dbReference>
<dbReference type="CDD" id="cd02440">
    <property type="entry name" value="AdoMet_MTases"/>
    <property type="match status" value="1"/>
</dbReference>
<dbReference type="RefSeq" id="WP_093113300.1">
    <property type="nucleotide sequence ID" value="NZ_FNGG01000004.1"/>
</dbReference>
<keyword evidence="1" id="KW-0489">Methyltransferase</keyword>
<evidence type="ECO:0000313" key="1">
    <source>
        <dbReference type="EMBL" id="SEE98412.1"/>
    </source>
</evidence>
<accession>A0A1H5N9U0</accession>
<dbReference type="GO" id="GO:0032259">
    <property type="term" value="P:methylation"/>
    <property type="evidence" value="ECO:0007669"/>
    <property type="project" value="UniProtKB-KW"/>
</dbReference>
<dbReference type="Proteomes" id="UP000199448">
    <property type="component" value="Unassembled WGS sequence"/>
</dbReference>